<keyword evidence="3 6" id="KW-0812">Transmembrane</keyword>
<evidence type="ECO:0000313" key="7">
    <source>
        <dbReference type="EMBL" id="BBO23014.1"/>
    </source>
</evidence>
<dbReference type="Gene3D" id="1.10.3860.10">
    <property type="entry name" value="Sodium:dicarboxylate symporter"/>
    <property type="match status" value="1"/>
</dbReference>
<organism evidence="7 8">
    <name type="scientific">Candidatus Nitrosymbiomonas proteolyticus</name>
    <dbReference type="NCBI Taxonomy" id="2608984"/>
    <lineage>
        <taxon>Bacteria</taxon>
        <taxon>Bacillati</taxon>
        <taxon>Armatimonadota</taxon>
        <taxon>Armatimonadota incertae sedis</taxon>
        <taxon>Candidatus Nitrosymbiomonas</taxon>
    </lineage>
</organism>
<name>A0A809SDG9_9BACT</name>
<dbReference type="AlphaFoldDB" id="A0A809SDG9"/>
<keyword evidence="5 6" id="KW-0472">Membrane</keyword>
<dbReference type="InterPro" id="IPR050746">
    <property type="entry name" value="DAACS"/>
</dbReference>
<proteinExistence type="predicted"/>
<evidence type="ECO:0000256" key="3">
    <source>
        <dbReference type="ARBA" id="ARBA00022692"/>
    </source>
</evidence>
<keyword evidence="4 6" id="KW-1133">Transmembrane helix</keyword>
<dbReference type="InterPro" id="IPR036458">
    <property type="entry name" value="Na:dicarbo_symporter_sf"/>
</dbReference>
<evidence type="ECO:0000256" key="4">
    <source>
        <dbReference type="ARBA" id="ARBA00022989"/>
    </source>
</evidence>
<feature type="transmembrane region" description="Helical" evidence="6">
    <location>
        <begin position="431"/>
        <end position="450"/>
    </location>
</feature>
<comment type="subcellular location">
    <subcellularLocation>
        <location evidence="1">Membrane</location>
        <topology evidence="1">Multi-pass membrane protein</topology>
    </subcellularLocation>
</comment>
<dbReference type="SUPFAM" id="SSF118215">
    <property type="entry name" value="Proton glutamate symport protein"/>
    <property type="match status" value="1"/>
</dbReference>
<evidence type="ECO:0000256" key="2">
    <source>
        <dbReference type="ARBA" id="ARBA00022448"/>
    </source>
</evidence>
<feature type="transmembrane region" description="Helical" evidence="6">
    <location>
        <begin position="6"/>
        <end position="27"/>
    </location>
</feature>
<dbReference type="EMBL" id="AP021858">
    <property type="protein sequence ID" value="BBO23014.1"/>
    <property type="molecule type" value="Genomic_DNA"/>
</dbReference>
<sequence>MQTEGMTAKVLLGMVLGAIAGVLLMFYSPTGLQAGDVIELTGADGQTTTLTLAAANKSKSTAEVALPGGQTGEVVLDQEAVLGTVVTGEGETVSLLGLQPSEALATLQKADPSAGYTAIKLTKRSAVKVLPPATQVFYVIGELFIRLLKMLIVPLIVATVLIGIASLGSVKKMGNIGVQTMLLYGLTMIAAATIGIIVVNLVKPGAELNWEMPAGFDANGDRPTIPDLLLRIIPTNPIEAMANLDVLGILFFTILTAFAMLALGKHRIAPVFNFFEALNDLVYKMISWVMALAPLGVGALIAYFIGIQSPQLLGLLLESLGLFALCVVIGLTTHFIVLMLLVRFLGKYPVGTFLKKMAPAMATAFGTDSSSATLPVTMTSVRDMGVSKRIAGFVVSVGATANMNGTALYEATAVLFFAQAYNADLTLGQQVIVAITAMLAAVGAAGIPSAGLVTMALVLTAVNLPLAGIGLLFAIDRPLDMMRTVVNVCDDAAASRVIQTLNPDIKPEEDDVVTEYEPLDPAASRGD</sequence>
<feature type="transmembrane region" description="Helical" evidence="6">
    <location>
        <begin position="456"/>
        <end position="475"/>
    </location>
</feature>
<dbReference type="PANTHER" id="PTHR11958:SF63">
    <property type="entry name" value="AMINO ACID TRANSPORTER"/>
    <property type="match status" value="1"/>
</dbReference>
<dbReference type="GO" id="GO:0016020">
    <property type="term" value="C:membrane"/>
    <property type="evidence" value="ECO:0007669"/>
    <property type="project" value="UniProtKB-SubCell"/>
</dbReference>
<feature type="transmembrane region" description="Helical" evidence="6">
    <location>
        <begin position="246"/>
        <end position="264"/>
    </location>
</feature>
<feature type="transmembrane region" description="Helical" evidence="6">
    <location>
        <begin position="151"/>
        <end position="170"/>
    </location>
</feature>
<dbReference type="Proteomes" id="UP000662873">
    <property type="component" value="Chromosome"/>
</dbReference>
<feature type="transmembrane region" description="Helical" evidence="6">
    <location>
        <begin position="285"/>
        <end position="307"/>
    </location>
</feature>
<evidence type="ECO:0000313" key="8">
    <source>
        <dbReference type="Proteomes" id="UP000662873"/>
    </source>
</evidence>
<reference evidence="7" key="1">
    <citation type="journal article" name="DNA Res.">
        <title>The physiological potential of anammox bacteria as revealed by their core genome structure.</title>
        <authorList>
            <person name="Okubo T."/>
            <person name="Toyoda A."/>
            <person name="Fukuhara K."/>
            <person name="Uchiyama I."/>
            <person name="Harigaya Y."/>
            <person name="Kuroiwa M."/>
            <person name="Suzuki T."/>
            <person name="Murakami Y."/>
            <person name="Suwa Y."/>
            <person name="Takami H."/>
        </authorList>
    </citation>
    <scope>NUCLEOTIDE SEQUENCE</scope>
    <source>
        <strain evidence="7">317325-2</strain>
    </source>
</reference>
<protein>
    <submittedName>
        <fullName evidence="7">Na+/H+ C4-dicarboxylate symporter</fullName>
    </submittedName>
</protein>
<accession>A0A809SDG9</accession>
<feature type="transmembrane region" description="Helical" evidence="6">
    <location>
        <begin position="182"/>
        <end position="202"/>
    </location>
</feature>
<dbReference type="PANTHER" id="PTHR11958">
    <property type="entry name" value="SODIUM/DICARBOXYLATE SYMPORTER-RELATED"/>
    <property type="match status" value="1"/>
</dbReference>
<evidence type="ECO:0000256" key="6">
    <source>
        <dbReference type="SAM" id="Phobius"/>
    </source>
</evidence>
<dbReference type="Pfam" id="PF00375">
    <property type="entry name" value="SDF"/>
    <property type="match status" value="1"/>
</dbReference>
<gene>
    <name evidence="7" type="ORF">NPRO_06090</name>
</gene>
<keyword evidence="2" id="KW-0813">Transport</keyword>
<evidence type="ECO:0000256" key="1">
    <source>
        <dbReference type="ARBA" id="ARBA00004141"/>
    </source>
</evidence>
<dbReference type="KEGG" id="npy:NPRO_06090"/>
<feature type="transmembrane region" description="Helical" evidence="6">
    <location>
        <begin position="319"/>
        <end position="346"/>
    </location>
</feature>
<dbReference type="PRINTS" id="PR00173">
    <property type="entry name" value="EDTRNSPORT"/>
</dbReference>
<dbReference type="InterPro" id="IPR001991">
    <property type="entry name" value="Na-dicarboxylate_symporter"/>
</dbReference>
<dbReference type="GO" id="GO:0015293">
    <property type="term" value="F:symporter activity"/>
    <property type="evidence" value="ECO:0007669"/>
    <property type="project" value="InterPro"/>
</dbReference>
<evidence type="ECO:0000256" key="5">
    <source>
        <dbReference type="ARBA" id="ARBA00023136"/>
    </source>
</evidence>